<proteinExistence type="predicted"/>
<feature type="transmembrane region" description="Helical" evidence="1">
    <location>
        <begin position="53"/>
        <end position="74"/>
    </location>
</feature>
<dbReference type="EMBL" id="QWET01000019">
    <property type="protein sequence ID" value="RIH63543.1"/>
    <property type="molecule type" value="Genomic_DNA"/>
</dbReference>
<comment type="caution">
    <text evidence="2">The sequence shown here is derived from an EMBL/GenBank/DDBJ whole genome shotgun (WGS) entry which is preliminary data.</text>
</comment>
<keyword evidence="1" id="KW-0812">Transmembrane</keyword>
<keyword evidence="3" id="KW-1185">Reference proteome</keyword>
<gene>
    <name evidence="2" type="ORF">D1164_19125</name>
</gene>
<dbReference type="RefSeq" id="WP_119351511.1">
    <property type="nucleotide sequence ID" value="NZ_JBFHKJ010000156.1"/>
</dbReference>
<name>A0A399CWE4_9BACT</name>
<sequence length="135" mass="14641">MKTFEEDLELKQLLKNVKTESPGSDFSARVMKQIFAEQAALERVRKEPVLGKGFWVILSLFAVLIAAVALSPGAPASNTTPALLSEINTDAVMTGYRLFFEKLGGLPVSIAGIFLATSLLVFLEKILGSRNQVLS</sequence>
<accession>A0A399CWE4</accession>
<evidence type="ECO:0000313" key="3">
    <source>
        <dbReference type="Proteomes" id="UP000266441"/>
    </source>
</evidence>
<dbReference type="Proteomes" id="UP000266441">
    <property type="component" value="Unassembled WGS sequence"/>
</dbReference>
<evidence type="ECO:0000256" key="1">
    <source>
        <dbReference type="SAM" id="Phobius"/>
    </source>
</evidence>
<organism evidence="2 3">
    <name type="scientific">Mariniphaga sediminis</name>
    <dbReference type="NCBI Taxonomy" id="1628158"/>
    <lineage>
        <taxon>Bacteria</taxon>
        <taxon>Pseudomonadati</taxon>
        <taxon>Bacteroidota</taxon>
        <taxon>Bacteroidia</taxon>
        <taxon>Marinilabiliales</taxon>
        <taxon>Prolixibacteraceae</taxon>
        <taxon>Mariniphaga</taxon>
    </lineage>
</organism>
<keyword evidence="1" id="KW-1133">Transmembrane helix</keyword>
<protein>
    <submittedName>
        <fullName evidence="2">Uncharacterized protein</fullName>
    </submittedName>
</protein>
<dbReference type="OrthoDB" id="1121779at2"/>
<evidence type="ECO:0000313" key="2">
    <source>
        <dbReference type="EMBL" id="RIH63543.1"/>
    </source>
</evidence>
<feature type="transmembrane region" description="Helical" evidence="1">
    <location>
        <begin position="103"/>
        <end position="123"/>
    </location>
</feature>
<dbReference type="AlphaFoldDB" id="A0A399CWE4"/>
<keyword evidence="1" id="KW-0472">Membrane</keyword>
<reference evidence="2 3" key="1">
    <citation type="journal article" date="2015" name="Int. J. Syst. Evol. Microbiol.">
        <title>Mariniphaga sediminis sp. nov., isolated from coastal sediment.</title>
        <authorList>
            <person name="Wang F.Q."/>
            <person name="Shen Q.Y."/>
            <person name="Chen G.J."/>
            <person name="Du Z.J."/>
        </authorList>
    </citation>
    <scope>NUCLEOTIDE SEQUENCE [LARGE SCALE GENOMIC DNA]</scope>
    <source>
        <strain evidence="2 3">SY21</strain>
    </source>
</reference>